<reference evidence="3" key="1">
    <citation type="submission" date="2016-03" db="EMBL/GenBank/DDBJ databases">
        <authorList>
            <person name="Guldener U."/>
        </authorList>
    </citation>
    <scope>NUCLEOTIDE SEQUENCE [LARGE SCALE GENOMIC DNA]</scope>
    <source>
        <strain evidence="3">04CH-RAC-A.6.1</strain>
    </source>
</reference>
<proteinExistence type="predicted"/>
<accession>A0A1E1KZ45</accession>
<dbReference type="EMBL" id="FJUX01000062">
    <property type="protein sequence ID" value="CZT03526.1"/>
    <property type="molecule type" value="Genomic_DNA"/>
</dbReference>
<keyword evidence="1" id="KW-0732">Signal</keyword>
<gene>
    <name evidence="2" type="ORF">RAG0_10244</name>
</gene>
<dbReference type="Proteomes" id="UP000178912">
    <property type="component" value="Unassembled WGS sequence"/>
</dbReference>
<protein>
    <submittedName>
        <fullName evidence="2">Uncharacterized protein</fullName>
    </submittedName>
</protein>
<name>A0A1E1KZ45_9HELO</name>
<dbReference type="AlphaFoldDB" id="A0A1E1KZ45"/>
<organism evidence="2 3">
    <name type="scientific">Rhynchosporium agropyri</name>
    <dbReference type="NCBI Taxonomy" id="914238"/>
    <lineage>
        <taxon>Eukaryota</taxon>
        <taxon>Fungi</taxon>
        <taxon>Dikarya</taxon>
        <taxon>Ascomycota</taxon>
        <taxon>Pezizomycotina</taxon>
        <taxon>Leotiomycetes</taxon>
        <taxon>Helotiales</taxon>
        <taxon>Ploettnerulaceae</taxon>
        <taxon>Rhynchosporium</taxon>
    </lineage>
</organism>
<keyword evidence="3" id="KW-1185">Reference proteome</keyword>
<evidence type="ECO:0000313" key="2">
    <source>
        <dbReference type="EMBL" id="CZT03526.1"/>
    </source>
</evidence>
<feature type="signal peptide" evidence="1">
    <location>
        <begin position="1"/>
        <end position="21"/>
    </location>
</feature>
<sequence length="76" mass="8460">MRNVFSLLFLGLSVFFAVTQAIEIQRIRRTLVVAFLMLHQRQNTAAGNSVTLFLNNSWGGVRMDIAFNGQLSSALS</sequence>
<evidence type="ECO:0000313" key="3">
    <source>
        <dbReference type="Proteomes" id="UP000178912"/>
    </source>
</evidence>
<evidence type="ECO:0000256" key="1">
    <source>
        <dbReference type="SAM" id="SignalP"/>
    </source>
</evidence>
<feature type="chain" id="PRO_5009446516" evidence="1">
    <location>
        <begin position="22"/>
        <end position="76"/>
    </location>
</feature>